<gene>
    <name evidence="7" type="ORF">ASTO00021_LOCUS17303</name>
</gene>
<organism evidence="7">
    <name type="scientific">Aplanochytrium stocchinoi</name>
    <dbReference type="NCBI Taxonomy" id="215587"/>
    <lineage>
        <taxon>Eukaryota</taxon>
        <taxon>Sar</taxon>
        <taxon>Stramenopiles</taxon>
        <taxon>Bigyra</taxon>
        <taxon>Labyrinthulomycetes</taxon>
        <taxon>Thraustochytrida</taxon>
        <taxon>Thraustochytriidae</taxon>
        <taxon>Aplanochytrium</taxon>
    </lineage>
</organism>
<name>A0A7S3PQI5_9STRA</name>
<keyword evidence="5" id="KW-0175">Coiled coil</keyword>
<evidence type="ECO:0000313" key="7">
    <source>
        <dbReference type="EMBL" id="CAE0447330.1"/>
    </source>
</evidence>
<dbReference type="SUPFAM" id="SSF46785">
    <property type="entry name" value="Winged helix' DNA-binding domain"/>
    <property type="match status" value="1"/>
</dbReference>
<dbReference type="GO" id="GO:0003700">
    <property type="term" value="F:DNA-binding transcription factor activity"/>
    <property type="evidence" value="ECO:0007669"/>
    <property type="project" value="InterPro"/>
</dbReference>
<sequence>MPRISLPPFLKKLQVVVNTIDSKTACWAEDGNSFVVKDSNGFEAYLRNYYKGCLLTFVRQLHFYSFRKVDIKGDRWSFWHKCFKRDSPHLIYEIKRKTRQDANDGVASQTEVQSLRTHVVKMEDAMKRMQEKMMEMENTILELKRSHTELQVRIPFSNNAYSAPNRCNGVNQVIAYSNKVSVQERGENKKRKLNGNIKGSKNNKINKMPEEYGIDFESVGGGLLQYQYEDGLIANEFLPFADSSIYNQRGAVISSQPERFTTLQC</sequence>
<dbReference type="Gene3D" id="1.10.10.10">
    <property type="entry name" value="Winged helix-like DNA-binding domain superfamily/Winged helix DNA-binding domain"/>
    <property type="match status" value="1"/>
</dbReference>
<dbReference type="GO" id="GO:0043565">
    <property type="term" value="F:sequence-specific DNA binding"/>
    <property type="evidence" value="ECO:0007669"/>
    <property type="project" value="InterPro"/>
</dbReference>
<proteinExistence type="inferred from homology"/>
<keyword evidence="3" id="KW-0539">Nucleus</keyword>
<evidence type="ECO:0000256" key="5">
    <source>
        <dbReference type="SAM" id="Coils"/>
    </source>
</evidence>
<evidence type="ECO:0000256" key="1">
    <source>
        <dbReference type="ARBA" id="ARBA00004123"/>
    </source>
</evidence>
<dbReference type="InterPro" id="IPR036388">
    <property type="entry name" value="WH-like_DNA-bd_sf"/>
</dbReference>
<keyword evidence="2" id="KW-0238">DNA-binding</keyword>
<dbReference type="AlphaFoldDB" id="A0A7S3PQI5"/>
<protein>
    <recommendedName>
        <fullName evidence="6">HSF-type DNA-binding domain-containing protein</fullName>
    </recommendedName>
</protein>
<dbReference type="PANTHER" id="PTHR10015">
    <property type="entry name" value="HEAT SHOCK TRANSCRIPTION FACTOR"/>
    <property type="match status" value="1"/>
</dbReference>
<evidence type="ECO:0000256" key="2">
    <source>
        <dbReference type="ARBA" id="ARBA00023125"/>
    </source>
</evidence>
<feature type="coiled-coil region" evidence="5">
    <location>
        <begin position="112"/>
        <end position="153"/>
    </location>
</feature>
<evidence type="ECO:0000256" key="3">
    <source>
        <dbReference type="ARBA" id="ARBA00023242"/>
    </source>
</evidence>
<comment type="subcellular location">
    <subcellularLocation>
        <location evidence="1">Nucleus</location>
    </subcellularLocation>
</comment>
<dbReference type="PANTHER" id="PTHR10015:SF427">
    <property type="entry name" value="HEAT SHOCK FACTOR PROTEIN"/>
    <property type="match status" value="1"/>
</dbReference>
<comment type="similarity">
    <text evidence="4">Belongs to the HSF family.</text>
</comment>
<dbReference type="InterPro" id="IPR036390">
    <property type="entry name" value="WH_DNA-bd_sf"/>
</dbReference>
<dbReference type="InterPro" id="IPR000232">
    <property type="entry name" value="HSF_DNA-bd"/>
</dbReference>
<dbReference type="GO" id="GO:0005634">
    <property type="term" value="C:nucleus"/>
    <property type="evidence" value="ECO:0007669"/>
    <property type="project" value="UniProtKB-SubCell"/>
</dbReference>
<dbReference type="SMART" id="SM00415">
    <property type="entry name" value="HSF"/>
    <property type="match status" value="1"/>
</dbReference>
<evidence type="ECO:0000259" key="6">
    <source>
        <dbReference type="SMART" id="SM00415"/>
    </source>
</evidence>
<feature type="domain" description="HSF-type DNA-binding" evidence="6">
    <location>
        <begin position="5"/>
        <end position="97"/>
    </location>
</feature>
<dbReference type="EMBL" id="HBIN01022539">
    <property type="protein sequence ID" value="CAE0447330.1"/>
    <property type="molecule type" value="Transcribed_RNA"/>
</dbReference>
<accession>A0A7S3PQI5</accession>
<reference evidence="7" key="1">
    <citation type="submission" date="2021-01" db="EMBL/GenBank/DDBJ databases">
        <authorList>
            <person name="Corre E."/>
            <person name="Pelletier E."/>
            <person name="Niang G."/>
            <person name="Scheremetjew M."/>
            <person name="Finn R."/>
            <person name="Kale V."/>
            <person name="Holt S."/>
            <person name="Cochrane G."/>
            <person name="Meng A."/>
            <person name="Brown T."/>
            <person name="Cohen L."/>
        </authorList>
    </citation>
    <scope>NUCLEOTIDE SEQUENCE</scope>
    <source>
        <strain evidence="7">GSBS06</strain>
    </source>
</reference>
<dbReference type="Pfam" id="PF00447">
    <property type="entry name" value="HSF_DNA-bind"/>
    <property type="match status" value="1"/>
</dbReference>
<evidence type="ECO:0000256" key="4">
    <source>
        <dbReference type="RuleBase" id="RU004020"/>
    </source>
</evidence>